<gene>
    <name evidence="1" type="ORF">RRG08_010458</name>
</gene>
<evidence type="ECO:0000313" key="1">
    <source>
        <dbReference type="EMBL" id="KAK3791054.1"/>
    </source>
</evidence>
<dbReference type="AlphaFoldDB" id="A0AAE1E1N9"/>
<sequence>MSTPRRTRRRKVAQVQADSTANIETNFCKAKVLNQAEESKLVVNRDRYSKMFFDLYKKSRKTYQSSWIETNQRGIEWLIECLSRPPLKLSFGRPEVTSLDCATPFDKHNISVFLIQERITSLDFYAMHKTS</sequence>
<comment type="caution">
    <text evidence="1">The sequence shown here is derived from an EMBL/GenBank/DDBJ whole genome shotgun (WGS) entry which is preliminary data.</text>
</comment>
<evidence type="ECO:0000313" key="2">
    <source>
        <dbReference type="Proteomes" id="UP001283361"/>
    </source>
</evidence>
<organism evidence="1 2">
    <name type="scientific">Elysia crispata</name>
    <name type="common">lettuce slug</name>
    <dbReference type="NCBI Taxonomy" id="231223"/>
    <lineage>
        <taxon>Eukaryota</taxon>
        <taxon>Metazoa</taxon>
        <taxon>Spiralia</taxon>
        <taxon>Lophotrochozoa</taxon>
        <taxon>Mollusca</taxon>
        <taxon>Gastropoda</taxon>
        <taxon>Heterobranchia</taxon>
        <taxon>Euthyneura</taxon>
        <taxon>Panpulmonata</taxon>
        <taxon>Sacoglossa</taxon>
        <taxon>Placobranchoidea</taxon>
        <taxon>Plakobranchidae</taxon>
        <taxon>Elysia</taxon>
    </lineage>
</organism>
<dbReference type="EMBL" id="JAWDGP010001486">
    <property type="protein sequence ID" value="KAK3791054.1"/>
    <property type="molecule type" value="Genomic_DNA"/>
</dbReference>
<name>A0AAE1E1N9_9GAST</name>
<protein>
    <submittedName>
        <fullName evidence="1">Uncharacterized protein</fullName>
    </submittedName>
</protein>
<keyword evidence="2" id="KW-1185">Reference proteome</keyword>
<reference evidence="1" key="1">
    <citation type="journal article" date="2023" name="G3 (Bethesda)">
        <title>A reference genome for the long-term kleptoplast-retaining sea slug Elysia crispata morphotype clarki.</title>
        <authorList>
            <person name="Eastman K.E."/>
            <person name="Pendleton A.L."/>
            <person name="Shaikh M.A."/>
            <person name="Suttiyut T."/>
            <person name="Ogas R."/>
            <person name="Tomko P."/>
            <person name="Gavelis G."/>
            <person name="Widhalm J.R."/>
            <person name="Wisecaver J.H."/>
        </authorList>
    </citation>
    <scope>NUCLEOTIDE SEQUENCE</scope>
    <source>
        <strain evidence="1">ECLA1</strain>
    </source>
</reference>
<proteinExistence type="predicted"/>
<accession>A0AAE1E1N9</accession>
<dbReference type="Proteomes" id="UP001283361">
    <property type="component" value="Unassembled WGS sequence"/>
</dbReference>